<dbReference type="InterPro" id="IPR027383">
    <property type="entry name" value="Znf_put"/>
</dbReference>
<feature type="domain" description="Putative zinc-finger" evidence="3">
    <location>
        <begin position="3"/>
        <end position="34"/>
    </location>
</feature>
<evidence type="ECO:0000256" key="2">
    <source>
        <dbReference type="SAM" id="Phobius"/>
    </source>
</evidence>
<feature type="transmembrane region" description="Helical" evidence="2">
    <location>
        <begin position="139"/>
        <end position="158"/>
    </location>
</feature>
<evidence type="ECO:0000313" key="5">
    <source>
        <dbReference type="Proteomes" id="UP001595912"/>
    </source>
</evidence>
<keyword evidence="2" id="KW-1133">Transmembrane helix</keyword>
<accession>A0ABV9W2B5</accession>
<evidence type="ECO:0000256" key="1">
    <source>
        <dbReference type="SAM" id="MobiDB-lite"/>
    </source>
</evidence>
<organism evidence="4 5">
    <name type="scientific">Dactylosporangium cerinum</name>
    <dbReference type="NCBI Taxonomy" id="1434730"/>
    <lineage>
        <taxon>Bacteria</taxon>
        <taxon>Bacillati</taxon>
        <taxon>Actinomycetota</taxon>
        <taxon>Actinomycetes</taxon>
        <taxon>Micromonosporales</taxon>
        <taxon>Micromonosporaceae</taxon>
        <taxon>Dactylosporangium</taxon>
    </lineage>
</organism>
<evidence type="ECO:0000259" key="3">
    <source>
        <dbReference type="Pfam" id="PF13490"/>
    </source>
</evidence>
<feature type="transmembrane region" description="Helical" evidence="2">
    <location>
        <begin position="80"/>
        <end position="100"/>
    </location>
</feature>
<feature type="transmembrane region" description="Helical" evidence="2">
    <location>
        <begin position="170"/>
        <end position="191"/>
    </location>
</feature>
<name>A0ABV9W2B5_9ACTN</name>
<comment type="caution">
    <text evidence="4">The sequence shown here is derived from an EMBL/GenBank/DDBJ whole genome shotgun (WGS) entry which is preliminary data.</text>
</comment>
<evidence type="ECO:0000313" key="4">
    <source>
        <dbReference type="EMBL" id="MFC5001533.1"/>
    </source>
</evidence>
<protein>
    <submittedName>
        <fullName evidence="4">Zf-HC2 domain-containing protein</fullName>
    </submittedName>
</protein>
<keyword evidence="2" id="KW-0812">Transmembrane</keyword>
<gene>
    <name evidence="4" type="ORF">ACFPIJ_27315</name>
</gene>
<dbReference type="RefSeq" id="WP_380118694.1">
    <property type="nucleotide sequence ID" value="NZ_JBHSIU010000037.1"/>
</dbReference>
<sequence>MRCREALSARMDGEDEAVAPALVDAHLEQCGACRRWQEQAVTATRAARLWPLAGVPLPAARLLVGFAPAVRRRARLARSLRVLLGGFGLAQFVLGIAQAANAATAHVHQAGHVFHESAAWNVAIGAGFAWIATRRATPAGALPMLTAFVALLALLSANDLLAGAVETTRLVSHGFVLAGYAIVVALSRPALDPGGPPADRQRPPWRLGRPPGLDDPAPAPAPARLRLIQGQAHVKTRRDRAA</sequence>
<reference evidence="5" key="1">
    <citation type="journal article" date="2019" name="Int. J. Syst. Evol. Microbiol.">
        <title>The Global Catalogue of Microorganisms (GCM) 10K type strain sequencing project: providing services to taxonomists for standard genome sequencing and annotation.</title>
        <authorList>
            <consortium name="The Broad Institute Genomics Platform"/>
            <consortium name="The Broad Institute Genome Sequencing Center for Infectious Disease"/>
            <person name="Wu L."/>
            <person name="Ma J."/>
        </authorList>
    </citation>
    <scope>NUCLEOTIDE SEQUENCE [LARGE SCALE GENOMIC DNA]</scope>
    <source>
        <strain evidence="5">CGMCC 4.7152</strain>
    </source>
</reference>
<keyword evidence="2" id="KW-0472">Membrane</keyword>
<keyword evidence="5" id="KW-1185">Reference proteome</keyword>
<feature type="compositionally biased region" description="Low complexity" evidence="1">
    <location>
        <begin position="204"/>
        <end position="222"/>
    </location>
</feature>
<feature type="region of interest" description="Disordered" evidence="1">
    <location>
        <begin position="192"/>
        <end position="222"/>
    </location>
</feature>
<proteinExistence type="predicted"/>
<dbReference type="Proteomes" id="UP001595912">
    <property type="component" value="Unassembled WGS sequence"/>
</dbReference>
<dbReference type="Pfam" id="PF13490">
    <property type="entry name" value="zf-HC2"/>
    <property type="match status" value="1"/>
</dbReference>
<dbReference type="EMBL" id="JBHSIU010000037">
    <property type="protein sequence ID" value="MFC5001533.1"/>
    <property type="molecule type" value="Genomic_DNA"/>
</dbReference>